<comment type="catalytic activity">
    <reaction evidence="11 12">
        <text>uridine(1498) in 16S rRNA + S-adenosyl-L-methionine = N(3)-methyluridine(1498) in 16S rRNA + S-adenosyl-L-homocysteine + H(+)</text>
        <dbReference type="Rhea" id="RHEA:42920"/>
        <dbReference type="Rhea" id="RHEA-COMP:10283"/>
        <dbReference type="Rhea" id="RHEA-COMP:10284"/>
        <dbReference type="ChEBI" id="CHEBI:15378"/>
        <dbReference type="ChEBI" id="CHEBI:57856"/>
        <dbReference type="ChEBI" id="CHEBI:59789"/>
        <dbReference type="ChEBI" id="CHEBI:65315"/>
        <dbReference type="ChEBI" id="CHEBI:74502"/>
        <dbReference type="EC" id="2.1.1.193"/>
    </reaction>
</comment>
<dbReference type="InterPro" id="IPR006700">
    <property type="entry name" value="RsmE"/>
</dbReference>
<keyword evidence="8 12" id="KW-0808">Transferase</keyword>
<dbReference type="NCBIfam" id="NF008701">
    <property type="entry name" value="PRK11713.5-5"/>
    <property type="match status" value="1"/>
</dbReference>
<evidence type="ECO:0000256" key="4">
    <source>
        <dbReference type="ARBA" id="ARBA00013673"/>
    </source>
</evidence>
<dbReference type="PANTHER" id="PTHR30027">
    <property type="entry name" value="RIBOSOMAL RNA SMALL SUBUNIT METHYLTRANSFERASE E"/>
    <property type="match status" value="1"/>
</dbReference>
<dbReference type="HOGENOM" id="CLU_067442_3_0_14"/>
<keyword evidence="16" id="KW-1185">Reference proteome</keyword>
<keyword evidence="9 12" id="KW-0949">S-adenosyl-L-methionine</keyword>
<dbReference type="CDD" id="cd18084">
    <property type="entry name" value="RsmE-like"/>
    <property type="match status" value="1"/>
</dbReference>
<dbReference type="Gene3D" id="3.40.1280.10">
    <property type="match status" value="1"/>
</dbReference>
<dbReference type="InterPro" id="IPR029028">
    <property type="entry name" value="Alpha/beta_knot_MTases"/>
</dbReference>
<feature type="domain" description="Ribosomal RNA small subunit methyltransferase E methyltransferase" evidence="13">
    <location>
        <begin position="63"/>
        <end position="221"/>
    </location>
</feature>
<reference evidence="15 16" key="1">
    <citation type="journal article" date="2004" name="Genome Res.">
        <title>The complete genome and proteome of Mycoplasma mobile.</title>
        <authorList>
            <person name="Jaffe J.D."/>
            <person name="Stange-Thomann N."/>
            <person name="Smith C."/>
            <person name="DeCaprio D."/>
            <person name="Fisher S."/>
            <person name="Butler J."/>
            <person name="Calvo S."/>
            <person name="Elkins T."/>
            <person name="FitzGerald M.G."/>
            <person name="Hafez N."/>
            <person name="Kodira C.D."/>
            <person name="Major J."/>
            <person name="Wang S."/>
            <person name="Wilkinson J."/>
            <person name="Nicol R."/>
            <person name="Nusbaum C."/>
            <person name="Birren B."/>
            <person name="Berg H.C."/>
            <person name="Church G.M."/>
        </authorList>
    </citation>
    <scope>NUCLEOTIDE SEQUENCE [LARGE SCALE GENOMIC DNA]</scope>
    <source>
        <strain evidence="16">ATCC 43663 / 163K / NCTC 11711</strain>
    </source>
</reference>
<dbReference type="Proteomes" id="UP000009072">
    <property type="component" value="Chromosome"/>
</dbReference>
<dbReference type="EC" id="2.1.1.193" evidence="3 12"/>
<dbReference type="PIRSF" id="PIRSF015601">
    <property type="entry name" value="MTase_slr0722"/>
    <property type="match status" value="1"/>
</dbReference>
<comment type="similarity">
    <text evidence="2 12">Belongs to the RNA methyltransferase RsmE family.</text>
</comment>
<evidence type="ECO:0000313" key="16">
    <source>
        <dbReference type="Proteomes" id="UP000009072"/>
    </source>
</evidence>
<evidence type="ECO:0000259" key="14">
    <source>
        <dbReference type="Pfam" id="PF20260"/>
    </source>
</evidence>
<keyword evidence="7 12" id="KW-0489">Methyltransferase</keyword>
<dbReference type="InterPro" id="IPR046887">
    <property type="entry name" value="RsmE_PUA-like"/>
</dbReference>
<dbReference type="PANTHER" id="PTHR30027:SF3">
    <property type="entry name" value="16S RRNA (URACIL(1498)-N(3))-METHYLTRANSFERASE"/>
    <property type="match status" value="1"/>
</dbReference>
<evidence type="ECO:0000256" key="8">
    <source>
        <dbReference type="ARBA" id="ARBA00022679"/>
    </source>
</evidence>
<keyword evidence="6 12" id="KW-0698">rRNA processing</keyword>
<dbReference type="NCBIfam" id="TIGR00046">
    <property type="entry name" value="RsmE family RNA methyltransferase"/>
    <property type="match status" value="1"/>
</dbReference>
<organism evidence="15 16">
    <name type="scientific">Mycoplasma mobile (strain ATCC 43663 / 163K / NCTC 11711)</name>
    <name type="common">Mesomycoplasma mobile</name>
    <dbReference type="NCBI Taxonomy" id="267748"/>
    <lineage>
        <taxon>Bacteria</taxon>
        <taxon>Bacillati</taxon>
        <taxon>Mycoplasmatota</taxon>
        <taxon>Mycoplasmoidales</taxon>
        <taxon>Metamycoplasmataceae</taxon>
        <taxon>Mesomycoplasma</taxon>
    </lineage>
</organism>
<evidence type="ECO:0000256" key="11">
    <source>
        <dbReference type="ARBA" id="ARBA00047944"/>
    </source>
</evidence>
<evidence type="ECO:0000256" key="10">
    <source>
        <dbReference type="ARBA" id="ARBA00025699"/>
    </source>
</evidence>
<dbReference type="InterPro" id="IPR029026">
    <property type="entry name" value="tRNA_m1G_MTases_N"/>
</dbReference>
<evidence type="ECO:0000256" key="9">
    <source>
        <dbReference type="ARBA" id="ARBA00022691"/>
    </source>
</evidence>
<dbReference type="EMBL" id="AE017308">
    <property type="protein sequence ID" value="AAT27714.1"/>
    <property type="molecule type" value="Genomic_DNA"/>
</dbReference>
<dbReference type="Pfam" id="PF20260">
    <property type="entry name" value="PUA_4"/>
    <property type="match status" value="1"/>
</dbReference>
<dbReference type="OrthoDB" id="9815641at2"/>
<evidence type="ECO:0000256" key="1">
    <source>
        <dbReference type="ARBA" id="ARBA00004496"/>
    </source>
</evidence>
<sequence>MHRFFVTKKINNTFILDEKVLNHIKVLRIKNDFFICNYNNEFYKCKLENKIAIIVEKLNIDNEFKNEVVLAMALINPKNFELVLQKATELGATKIIPFISKFSNFKKDFALKKIERWNEIILNASSQSFRNKVPILEKPLDFSQVLDLNYEYKYIAYENTDLSKELNTNLFCSNSIFIIGPEGGFFQDEIKTAIEKGWKTISLGKRILRSETAAFFVLSRVNE</sequence>
<dbReference type="eggNOG" id="COG1385">
    <property type="taxonomic scope" value="Bacteria"/>
</dbReference>
<evidence type="ECO:0000256" key="6">
    <source>
        <dbReference type="ARBA" id="ARBA00022552"/>
    </source>
</evidence>
<dbReference type="GO" id="GO:0070042">
    <property type="term" value="F:rRNA (uridine-N3-)-methyltransferase activity"/>
    <property type="evidence" value="ECO:0007669"/>
    <property type="project" value="TreeGrafter"/>
</dbReference>
<evidence type="ECO:0000256" key="7">
    <source>
        <dbReference type="ARBA" id="ARBA00022603"/>
    </source>
</evidence>
<dbReference type="SUPFAM" id="SSF75217">
    <property type="entry name" value="alpha/beta knot"/>
    <property type="match status" value="1"/>
</dbReference>
<protein>
    <recommendedName>
        <fullName evidence="4 12">Ribosomal RNA small subunit methyltransferase E</fullName>
        <ecNumber evidence="3 12">2.1.1.193</ecNumber>
    </recommendedName>
</protein>
<gene>
    <name evidence="15" type="ordered locus">MMOB2280</name>
</gene>
<dbReference type="RefSeq" id="WP_011264748.1">
    <property type="nucleotide sequence ID" value="NC_006908.1"/>
</dbReference>
<dbReference type="GO" id="GO:0070475">
    <property type="term" value="P:rRNA base methylation"/>
    <property type="evidence" value="ECO:0007669"/>
    <property type="project" value="TreeGrafter"/>
</dbReference>
<comment type="function">
    <text evidence="10 12">Specifically methylates the N3 position of the uracil ring of uridine 1498 (m3U1498) in 16S rRNA. Acts on the fully assembled 30S ribosomal subunit.</text>
</comment>
<evidence type="ECO:0000313" key="15">
    <source>
        <dbReference type="EMBL" id="AAT27714.1"/>
    </source>
</evidence>
<evidence type="ECO:0000256" key="12">
    <source>
        <dbReference type="PIRNR" id="PIRNR015601"/>
    </source>
</evidence>
<dbReference type="STRING" id="267748.MMOB2280"/>
<keyword evidence="5 12" id="KW-0963">Cytoplasm</keyword>
<evidence type="ECO:0000256" key="5">
    <source>
        <dbReference type="ARBA" id="ARBA00022490"/>
    </source>
</evidence>
<dbReference type="KEGG" id="mmo:MMOB2280"/>
<accession>Q6KI62</accession>
<evidence type="ECO:0000256" key="3">
    <source>
        <dbReference type="ARBA" id="ARBA00012328"/>
    </source>
</evidence>
<name>Q6KI62_MYCM1</name>
<dbReference type="InterPro" id="IPR046886">
    <property type="entry name" value="RsmE_MTase_dom"/>
</dbReference>
<evidence type="ECO:0000256" key="2">
    <source>
        <dbReference type="ARBA" id="ARBA00005528"/>
    </source>
</evidence>
<dbReference type="AlphaFoldDB" id="Q6KI62"/>
<proteinExistence type="inferred from homology"/>
<feature type="domain" description="Ribosomal RNA small subunit methyltransferase E PUA-like" evidence="14">
    <location>
        <begin position="16"/>
        <end position="57"/>
    </location>
</feature>
<dbReference type="GO" id="GO:0005737">
    <property type="term" value="C:cytoplasm"/>
    <property type="evidence" value="ECO:0007669"/>
    <property type="project" value="UniProtKB-SubCell"/>
</dbReference>
<comment type="subcellular location">
    <subcellularLocation>
        <location evidence="1 12">Cytoplasm</location>
    </subcellularLocation>
</comment>
<evidence type="ECO:0000259" key="13">
    <source>
        <dbReference type="Pfam" id="PF04452"/>
    </source>
</evidence>
<dbReference type="Pfam" id="PF04452">
    <property type="entry name" value="Methyltrans_RNA"/>
    <property type="match status" value="1"/>
</dbReference>